<dbReference type="Pfam" id="PF00296">
    <property type="entry name" value="Bac_luciferase"/>
    <property type="match status" value="1"/>
</dbReference>
<evidence type="ECO:0000256" key="1">
    <source>
        <dbReference type="ARBA" id="ARBA00007789"/>
    </source>
</evidence>
<dbReference type="CDD" id="cd00347">
    <property type="entry name" value="Flavin_utilizing_monoxygenases"/>
    <property type="match status" value="1"/>
</dbReference>
<dbReference type="NCBIfam" id="TIGR03558">
    <property type="entry name" value="oxido_grp_1"/>
    <property type="match status" value="1"/>
</dbReference>
<comment type="similarity">
    <text evidence="1">To bacterial alkanal monooxygenase alpha and beta chains.</text>
</comment>
<dbReference type="EMBL" id="FQUO01000009">
    <property type="protein sequence ID" value="SHF57694.1"/>
    <property type="molecule type" value="Genomic_DNA"/>
</dbReference>
<name>A0A1M5CSI4_9BACT</name>
<protein>
    <recommendedName>
        <fullName evidence="2">Luciferase-like monooxygenase</fullName>
    </recommendedName>
</protein>
<dbReference type="InterPro" id="IPR011251">
    <property type="entry name" value="Luciferase-like_dom"/>
</dbReference>
<dbReference type="RefSeq" id="WP_073043969.1">
    <property type="nucleotide sequence ID" value="NZ_FQUO01000009.1"/>
</dbReference>
<dbReference type="InterPro" id="IPR036661">
    <property type="entry name" value="Luciferase-like_sf"/>
</dbReference>
<accession>A0A1M5CSI4</accession>
<dbReference type="PANTHER" id="PTHR30137:SF6">
    <property type="entry name" value="LUCIFERASE-LIKE MONOOXYGENASE"/>
    <property type="match status" value="1"/>
</dbReference>
<dbReference type="OrthoDB" id="9780518at2"/>
<dbReference type="GO" id="GO:0005829">
    <property type="term" value="C:cytosol"/>
    <property type="evidence" value="ECO:0007669"/>
    <property type="project" value="TreeGrafter"/>
</dbReference>
<dbReference type="InterPro" id="IPR050766">
    <property type="entry name" value="Bact_Lucif_Oxidored"/>
</dbReference>
<dbReference type="SUPFAM" id="SSF51679">
    <property type="entry name" value="Bacterial luciferase-like"/>
    <property type="match status" value="1"/>
</dbReference>
<gene>
    <name evidence="4" type="ORF">SAMN05444008_109197</name>
</gene>
<keyword evidence="5" id="KW-1185">Reference proteome</keyword>
<reference evidence="4 5" key="1">
    <citation type="submission" date="2016-11" db="EMBL/GenBank/DDBJ databases">
        <authorList>
            <person name="Jaros S."/>
            <person name="Januszkiewicz K."/>
            <person name="Wedrychowicz H."/>
        </authorList>
    </citation>
    <scope>NUCLEOTIDE SEQUENCE [LARGE SCALE GENOMIC DNA]</scope>
    <source>
        <strain evidence="4 5">DSM 26897</strain>
    </source>
</reference>
<dbReference type="PANTHER" id="PTHR30137">
    <property type="entry name" value="LUCIFERASE-LIKE MONOOXYGENASE"/>
    <property type="match status" value="1"/>
</dbReference>
<dbReference type="FunFam" id="3.20.20.30:FF:000002">
    <property type="entry name" value="LLM class flavin-dependent oxidoreductase"/>
    <property type="match status" value="1"/>
</dbReference>
<proteinExistence type="predicted"/>
<dbReference type="AlphaFoldDB" id="A0A1M5CSI4"/>
<dbReference type="STRING" id="1302690.BUE76_08485"/>
<organism evidence="4 5">
    <name type="scientific">Cnuella takakiae</name>
    <dbReference type="NCBI Taxonomy" id="1302690"/>
    <lineage>
        <taxon>Bacteria</taxon>
        <taxon>Pseudomonadati</taxon>
        <taxon>Bacteroidota</taxon>
        <taxon>Chitinophagia</taxon>
        <taxon>Chitinophagales</taxon>
        <taxon>Chitinophagaceae</taxon>
        <taxon>Cnuella</taxon>
    </lineage>
</organism>
<evidence type="ECO:0000313" key="4">
    <source>
        <dbReference type="EMBL" id="SHF57694.1"/>
    </source>
</evidence>
<dbReference type="InterPro" id="IPR019949">
    <property type="entry name" value="CmoO-like"/>
</dbReference>
<feature type="domain" description="Luciferase-like" evidence="3">
    <location>
        <begin position="14"/>
        <end position="309"/>
    </location>
</feature>
<dbReference type="Proteomes" id="UP000184368">
    <property type="component" value="Unassembled WGS sequence"/>
</dbReference>
<dbReference type="Gene3D" id="3.20.20.30">
    <property type="entry name" value="Luciferase-like domain"/>
    <property type="match status" value="1"/>
</dbReference>
<sequence>MIENNSLSQIPVSVLDLATVAAGDTFSDAFRKSLALAQHAEGLGYNRYWFAEHHNMESVASAATSVLIGYIAGGTKTIRVGSGGVMLPNHAPLIIAEQFGTLDALYPGRIDLGIGRAPGTDGITSMALRRNLNAPIDQFPQDVIEVLNYLGPHDPTAKVRAIPGEGSHVPVWLLGSSTYSAQLAAALGLPFGFASHFAPTYLVDALQIYRERFQPSQFLKEPYALACVNVIAADTDAEAQKLATSFYMMALGLIRNQRRPLQPPVDNMEDLWSIPEQAAVQQMMRYSFIGDAASVENELQSFVQTTGVDELMVASHIYDLGAKKRSMELVAEMCGVGNVVAH</sequence>
<evidence type="ECO:0000256" key="2">
    <source>
        <dbReference type="ARBA" id="ARBA00074555"/>
    </source>
</evidence>
<evidence type="ECO:0000313" key="5">
    <source>
        <dbReference type="Proteomes" id="UP000184368"/>
    </source>
</evidence>
<evidence type="ECO:0000259" key="3">
    <source>
        <dbReference type="Pfam" id="PF00296"/>
    </source>
</evidence>
<dbReference type="GO" id="GO:0016705">
    <property type="term" value="F:oxidoreductase activity, acting on paired donors, with incorporation or reduction of molecular oxygen"/>
    <property type="evidence" value="ECO:0007669"/>
    <property type="project" value="InterPro"/>
</dbReference>